<dbReference type="AlphaFoldDB" id="A0A450XIU7"/>
<name>A0A450XIU7_9GAMM</name>
<organism evidence="2">
    <name type="scientific">Candidatus Kentrum sp. LPFa</name>
    <dbReference type="NCBI Taxonomy" id="2126335"/>
    <lineage>
        <taxon>Bacteria</taxon>
        <taxon>Pseudomonadati</taxon>
        <taxon>Pseudomonadota</taxon>
        <taxon>Gammaproteobacteria</taxon>
        <taxon>Candidatus Kentrum</taxon>
    </lineage>
</organism>
<accession>A0A450XIU7</accession>
<dbReference type="EMBL" id="CAADFP010000083">
    <property type="protein sequence ID" value="VFK29240.1"/>
    <property type="molecule type" value="Genomic_DNA"/>
</dbReference>
<evidence type="ECO:0000313" key="1">
    <source>
        <dbReference type="EMBL" id="VFK12870.1"/>
    </source>
</evidence>
<evidence type="ECO:0000313" key="2">
    <source>
        <dbReference type="EMBL" id="VFK29240.1"/>
    </source>
</evidence>
<dbReference type="EMBL" id="CAADFM010000078">
    <property type="protein sequence ID" value="VFK12870.1"/>
    <property type="molecule type" value="Genomic_DNA"/>
</dbReference>
<proteinExistence type="predicted"/>
<reference evidence="2" key="1">
    <citation type="submission" date="2019-02" db="EMBL/GenBank/DDBJ databases">
        <authorList>
            <person name="Gruber-Vodicka R. H."/>
            <person name="Seah K. B. B."/>
        </authorList>
    </citation>
    <scope>NUCLEOTIDE SEQUENCE</scope>
    <source>
        <strain evidence="1">BECK_S312</strain>
        <strain evidence="2">BECK_S426</strain>
    </source>
</reference>
<protein>
    <submittedName>
        <fullName evidence="2">Uncharacterized protein</fullName>
    </submittedName>
</protein>
<gene>
    <name evidence="1" type="ORF">BECKLPF1236A_GA0070988_100789</name>
    <name evidence="2" type="ORF">BECKLPF1236C_GA0070990_100832</name>
</gene>
<sequence length="525" mass="60256">MVVTIAPGNAIPDKAYCLAVGSVATDEKLPLASKLQLGGKRSRINIIRAEMNVYFTDYFQISKDVLADYGAFNISLINDLPVFIDPFLLFNSEKDEYVRFHEEIIRYIRFLKEMSEADEVSKKDLRNFFTFKEVKQNWLGYSLTGNSGSGLGSQFANAVKDDLAAIFQNFGNEEITYRSHLEKLSLIRDGVGRDNISDLTTNLIKGFLAEYTQAFAERHIDDAGAREVMVKRAEFDYEMRRWIDRKYRLPYTNGDYVLLTPRDILTKDEMWINKQGIFADFDGIRAAISNHDLRAEINEYFLRQIPRDATRKEKETAKKQTLKQYPQLIDYYIRDKEDHGQTAVSISQARVKDTEEVFIAQVSQLIDRLEEESEFYAVPADTLDAAHMRVQDLKKIIESNDGYRIFHEKGKPVKRGDNLYRIFRLAWFASPEGVDAKAGNGPGPINNEILRDPRKSALVFKLASNPKLEQYFKDQADMPNQSKKSIIVILYFSDVELEKILEIFTKLKLQEGKSLVLIDASATDK</sequence>